<feature type="repeat" description="WD" evidence="5">
    <location>
        <begin position="196"/>
        <end position="232"/>
    </location>
</feature>
<feature type="repeat" description="WD" evidence="5">
    <location>
        <begin position="153"/>
        <end position="194"/>
    </location>
</feature>
<dbReference type="InterPro" id="IPR045184">
    <property type="entry name" value="SMU1"/>
</dbReference>
<evidence type="ECO:0000313" key="6">
    <source>
        <dbReference type="EMBL" id="PAV19323.1"/>
    </source>
</evidence>
<comment type="subcellular location">
    <subcellularLocation>
        <location evidence="1">Nucleus speckle</location>
    </subcellularLocation>
</comment>
<dbReference type="PRINTS" id="PR00320">
    <property type="entry name" value="GPROTEINBRPT"/>
</dbReference>
<dbReference type="Gene3D" id="2.130.10.10">
    <property type="entry name" value="YVTN repeat-like/Quinoprotein amine dehydrogenase"/>
    <property type="match status" value="5"/>
</dbReference>
<dbReference type="PROSITE" id="PS50294">
    <property type="entry name" value="WD_REPEATS_REGION"/>
    <property type="match status" value="6"/>
</dbReference>
<dbReference type="OrthoDB" id="674604at2759"/>
<dbReference type="Proteomes" id="UP000217199">
    <property type="component" value="Unassembled WGS sequence"/>
</dbReference>
<dbReference type="InterPro" id="IPR019775">
    <property type="entry name" value="WD40_repeat_CS"/>
</dbReference>
<gene>
    <name evidence="6" type="ORF">PNOK_0425700</name>
</gene>
<dbReference type="Pfam" id="PF00400">
    <property type="entry name" value="WD40"/>
    <property type="match status" value="9"/>
</dbReference>
<name>A0A286UI91_9AGAM</name>
<dbReference type="InterPro" id="IPR015943">
    <property type="entry name" value="WD40/YVTN_repeat-like_dom_sf"/>
</dbReference>
<dbReference type="InterPro" id="IPR020472">
    <property type="entry name" value="WD40_PAC1"/>
</dbReference>
<dbReference type="InParanoid" id="A0A286UI91"/>
<evidence type="ECO:0000256" key="3">
    <source>
        <dbReference type="ARBA" id="ARBA00022737"/>
    </source>
</evidence>
<feature type="repeat" description="WD" evidence="5">
    <location>
        <begin position="115"/>
        <end position="156"/>
    </location>
</feature>
<feature type="repeat" description="WD" evidence="5">
    <location>
        <begin position="323"/>
        <end position="364"/>
    </location>
</feature>
<dbReference type="STRING" id="2282107.A0A286UI91"/>
<feature type="repeat" description="WD" evidence="5">
    <location>
        <begin position="14"/>
        <end position="44"/>
    </location>
</feature>
<feature type="repeat" description="WD" evidence="5">
    <location>
        <begin position="79"/>
        <end position="113"/>
    </location>
</feature>
<dbReference type="SMART" id="SM00320">
    <property type="entry name" value="WD40"/>
    <property type="match status" value="10"/>
</dbReference>
<proteinExistence type="predicted"/>
<keyword evidence="7" id="KW-1185">Reference proteome</keyword>
<keyword evidence="2 5" id="KW-0853">WD repeat</keyword>
<feature type="repeat" description="WD" evidence="5">
    <location>
        <begin position="238"/>
        <end position="274"/>
    </location>
</feature>
<evidence type="ECO:0000313" key="7">
    <source>
        <dbReference type="Proteomes" id="UP000217199"/>
    </source>
</evidence>
<dbReference type="SUPFAM" id="SSF50978">
    <property type="entry name" value="WD40 repeat-like"/>
    <property type="match status" value="1"/>
</dbReference>
<keyword evidence="3" id="KW-0677">Repeat</keyword>
<dbReference type="PROSITE" id="PS50082">
    <property type="entry name" value="WD_REPEATS_2"/>
    <property type="match status" value="8"/>
</dbReference>
<dbReference type="CDD" id="cd00200">
    <property type="entry name" value="WD40"/>
    <property type="match status" value="1"/>
</dbReference>
<dbReference type="GO" id="GO:0016607">
    <property type="term" value="C:nuclear speck"/>
    <property type="evidence" value="ECO:0007669"/>
    <property type="project" value="UniProtKB-SubCell"/>
</dbReference>
<evidence type="ECO:0000256" key="4">
    <source>
        <dbReference type="ARBA" id="ARBA00026184"/>
    </source>
</evidence>
<feature type="repeat" description="WD" evidence="5">
    <location>
        <begin position="281"/>
        <end position="322"/>
    </location>
</feature>
<evidence type="ECO:0000256" key="2">
    <source>
        <dbReference type="ARBA" id="ARBA00022574"/>
    </source>
</evidence>
<accession>A0A286UI91</accession>
<comment type="caution">
    <text evidence="6">The sequence shown here is derived from an EMBL/GenBank/DDBJ whole genome shotgun (WGS) entry which is preliminary data.</text>
</comment>
<dbReference type="GO" id="GO:0000398">
    <property type="term" value="P:mRNA splicing, via spliceosome"/>
    <property type="evidence" value="ECO:0007669"/>
    <property type="project" value="InterPro"/>
</dbReference>
<sequence length="512" mass="56238">MWDVKKGVAVGEPLQKHSFGVEAVSFSPDGRLLVSGSETGIIVLGLENRVRLEVWGDSCMGRVKWRQAARISRNGIGCVFSAAFSLDSKHILSGSQDGAMQIWDAKDRNTLPKLFRGHTRAVDSVPYAPDGTRFISGSYDGTIRIWDVEGGQLVKHFGLMAAVAVSADGKNLVTGSENGIVIVWSVETGEVLNDPFEGHSDWATSLSFSPDPEEYRFASGSADMTVRIWKLNGESIICHGHTWQVSSVCFSPDGKHVASGSWDGTIRVWDSRSGLLAIDPLQGRSRRIFSVCYSSDGTRIVSGSFDKTVRVWDSSNGNLLSTLEGHPDTVNSIACSRNDPLIISGDNGGTVRVWDVNSQDLVHEFSGTAGQVLSLCAAPNDSWFTSTNWEGTIFVWDALRGSLSFKTNLSSSSNNVAFLPSTDPKYIKFTSASYDGLIRIWCFDLHSQKTAWNLRDDGWLTGNDGNLLFWVPSDLRSNLINNHCTRILNSKFLIKLILLENQGSRWTVCYHP</sequence>
<dbReference type="SUPFAM" id="SSF69304">
    <property type="entry name" value="Tricorn protease N-terminal domain"/>
    <property type="match status" value="1"/>
</dbReference>
<evidence type="ECO:0000256" key="5">
    <source>
        <dbReference type="PROSITE-ProRule" id="PRU00221"/>
    </source>
</evidence>
<dbReference type="PROSITE" id="PS00678">
    <property type="entry name" value="WD_REPEATS_1"/>
    <property type="match status" value="1"/>
</dbReference>
<protein>
    <recommendedName>
        <fullName evidence="4">WD40 repeat-containing protein SMU1</fullName>
    </recommendedName>
</protein>
<evidence type="ECO:0000256" key="1">
    <source>
        <dbReference type="ARBA" id="ARBA00004324"/>
    </source>
</evidence>
<reference evidence="6 7" key="1">
    <citation type="journal article" date="2017" name="Mol. Ecol.">
        <title>Comparative and population genomic landscape of Phellinus noxius: A hypervariable fungus causing root rot in trees.</title>
        <authorList>
            <person name="Chung C.L."/>
            <person name="Lee T.J."/>
            <person name="Akiba M."/>
            <person name="Lee H.H."/>
            <person name="Kuo T.H."/>
            <person name="Liu D."/>
            <person name="Ke H.M."/>
            <person name="Yokoi T."/>
            <person name="Roa M.B."/>
            <person name="Lu M.J."/>
            <person name="Chang Y.Y."/>
            <person name="Ann P.J."/>
            <person name="Tsai J.N."/>
            <person name="Chen C.Y."/>
            <person name="Tzean S.S."/>
            <person name="Ota Y."/>
            <person name="Hattori T."/>
            <person name="Sahashi N."/>
            <person name="Liou R.F."/>
            <person name="Kikuchi T."/>
            <person name="Tsai I.J."/>
        </authorList>
    </citation>
    <scope>NUCLEOTIDE SEQUENCE [LARGE SCALE GENOMIC DNA]</scope>
    <source>
        <strain evidence="6 7">FFPRI411160</strain>
    </source>
</reference>
<dbReference type="PANTHER" id="PTHR22848">
    <property type="entry name" value="WD40 REPEAT PROTEIN"/>
    <property type="match status" value="1"/>
</dbReference>
<dbReference type="InterPro" id="IPR036322">
    <property type="entry name" value="WD40_repeat_dom_sf"/>
</dbReference>
<dbReference type="AlphaFoldDB" id="A0A286UI91"/>
<dbReference type="EMBL" id="NBII01000004">
    <property type="protein sequence ID" value="PAV19323.1"/>
    <property type="molecule type" value="Genomic_DNA"/>
</dbReference>
<organism evidence="6 7">
    <name type="scientific">Pyrrhoderma noxium</name>
    <dbReference type="NCBI Taxonomy" id="2282107"/>
    <lineage>
        <taxon>Eukaryota</taxon>
        <taxon>Fungi</taxon>
        <taxon>Dikarya</taxon>
        <taxon>Basidiomycota</taxon>
        <taxon>Agaricomycotina</taxon>
        <taxon>Agaricomycetes</taxon>
        <taxon>Hymenochaetales</taxon>
        <taxon>Hymenochaetaceae</taxon>
        <taxon>Pyrrhoderma</taxon>
    </lineage>
</organism>
<dbReference type="SUPFAM" id="SSF82171">
    <property type="entry name" value="DPP6 N-terminal domain-like"/>
    <property type="match status" value="1"/>
</dbReference>
<dbReference type="InterPro" id="IPR001680">
    <property type="entry name" value="WD40_rpt"/>
</dbReference>